<comment type="similarity">
    <text evidence="1">Belongs to the cation transport ATPase (P-type) (TC 3.A.3) family. Type IB subfamily.</text>
</comment>
<dbReference type="InterPro" id="IPR036412">
    <property type="entry name" value="HAD-like_sf"/>
</dbReference>
<evidence type="ECO:0000313" key="2">
    <source>
        <dbReference type="EMBL" id="OGE84905.1"/>
    </source>
</evidence>
<organism evidence="2 3">
    <name type="scientific">Candidatus Doudnabacteria bacterium RIFCSPHIGHO2_02_FULL_46_11</name>
    <dbReference type="NCBI Taxonomy" id="1817832"/>
    <lineage>
        <taxon>Bacteria</taxon>
        <taxon>Candidatus Doudnaibacteriota</taxon>
    </lineage>
</organism>
<dbReference type="SUPFAM" id="SSF81660">
    <property type="entry name" value="Metal cation-transporting ATPase, ATP-binding domain N"/>
    <property type="match status" value="1"/>
</dbReference>
<dbReference type="Proteomes" id="UP000176786">
    <property type="component" value="Unassembled WGS sequence"/>
</dbReference>
<dbReference type="Pfam" id="PF00702">
    <property type="entry name" value="Hydrolase"/>
    <property type="match status" value="1"/>
</dbReference>
<dbReference type="InterPro" id="IPR023214">
    <property type="entry name" value="HAD_sf"/>
</dbReference>
<dbReference type="GO" id="GO:0022857">
    <property type="term" value="F:transmembrane transporter activity"/>
    <property type="evidence" value="ECO:0007669"/>
    <property type="project" value="TreeGrafter"/>
</dbReference>
<evidence type="ECO:0000313" key="3">
    <source>
        <dbReference type="Proteomes" id="UP000176786"/>
    </source>
</evidence>
<comment type="caution">
    <text evidence="2">The sequence shown here is derived from an EMBL/GenBank/DDBJ whole genome shotgun (WGS) entry which is preliminary data.</text>
</comment>
<evidence type="ECO:0000256" key="1">
    <source>
        <dbReference type="ARBA" id="ARBA00006024"/>
    </source>
</evidence>
<sequence length="309" mass="34573">MTGSRNIIERIVTNFLNKRATVTGDVWLMPVIARVRFCIFDKSILTDGKPVLTDLLTANAKSKRLKKFINVEFYDETKLLSIAASLAKNSEHAKDQAILRFAKEKKTVFEAIDNVSQLPDRGLKGTYKFLRVLLGSISLLNQFGINTKAASEAADKLSAEGKTVSILSVGEEIKAIFAFREQILTDSLAAMLELKKLNIITILVTGESKAYAQYLTAKASLDYFYSELSEHKKTTIIQKFKNRKVTLVASLNPELRRLGNAGLTLEGFPKTQELTRTIRIEKLAGLPGIIKISRKWRLLFSLANFFGNH</sequence>
<dbReference type="PANTHER" id="PTHR48085">
    <property type="entry name" value="CADMIUM/ZINC-TRANSPORTING ATPASE HMA2-RELATED"/>
    <property type="match status" value="1"/>
</dbReference>
<dbReference type="PANTHER" id="PTHR48085:SF5">
    <property type="entry name" value="CADMIUM_ZINC-TRANSPORTING ATPASE HMA4-RELATED"/>
    <property type="match status" value="1"/>
</dbReference>
<dbReference type="STRING" id="1817832.A3J48_02215"/>
<gene>
    <name evidence="2" type="ORF">A3J48_02215</name>
</gene>
<reference evidence="2 3" key="1">
    <citation type="journal article" date="2016" name="Nat. Commun.">
        <title>Thousands of microbial genomes shed light on interconnected biogeochemical processes in an aquifer system.</title>
        <authorList>
            <person name="Anantharaman K."/>
            <person name="Brown C.T."/>
            <person name="Hug L.A."/>
            <person name="Sharon I."/>
            <person name="Castelle C.J."/>
            <person name="Probst A.J."/>
            <person name="Thomas B.C."/>
            <person name="Singh A."/>
            <person name="Wilkins M.J."/>
            <person name="Karaoz U."/>
            <person name="Brodie E.L."/>
            <person name="Williams K.H."/>
            <person name="Hubbard S.S."/>
            <person name="Banfield J.F."/>
        </authorList>
    </citation>
    <scope>NUCLEOTIDE SEQUENCE [LARGE SCALE GENOMIC DNA]</scope>
</reference>
<proteinExistence type="inferred from homology"/>
<dbReference type="GO" id="GO:0000166">
    <property type="term" value="F:nucleotide binding"/>
    <property type="evidence" value="ECO:0007669"/>
    <property type="project" value="InterPro"/>
</dbReference>
<dbReference type="Gene3D" id="3.40.1110.10">
    <property type="entry name" value="Calcium-transporting ATPase, cytoplasmic domain N"/>
    <property type="match status" value="1"/>
</dbReference>
<protein>
    <submittedName>
        <fullName evidence="2">Uncharacterized protein</fullName>
    </submittedName>
</protein>
<dbReference type="AlphaFoldDB" id="A0A1F5P4W9"/>
<dbReference type="InterPro" id="IPR023299">
    <property type="entry name" value="ATPase_P-typ_cyto_dom_N"/>
</dbReference>
<dbReference type="InterPro" id="IPR051014">
    <property type="entry name" value="Cation_Transport_ATPase_IB"/>
</dbReference>
<name>A0A1F5P4W9_9BACT</name>
<dbReference type="Gene3D" id="3.40.50.1000">
    <property type="entry name" value="HAD superfamily/HAD-like"/>
    <property type="match status" value="1"/>
</dbReference>
<dbReference type="EMBL" id="MFES01000031">
    <property type="protein sequence ID" value="OGE84905.1"/>
    <property type="molecule type" value="Genomic_DNA"/>
</dbReference>
<dbReference type="SUPFAM" id="SSF56784">
    <property type="entry name" value="HAD-like"/>
    <property type="match status" value="1"/>
</dbReference>
<dbReference type="GO" id="GO:0016020">
    <property type="term" value="C:membrane"/>
    <property type="evidence" value="ECO:0007669"/>
    <property type="project" value="TreeGrafter"/>
</dbReference>
<accession>A0A1F5P4W9</accession>